<organism evidence="2 3">
    <name type="scientific">Lacipirellula limnantheis</name>
    <dbReference type="NCBI Taxonomy" id="2528024"/>
    <lineage>
        <taxon>Bacteria</taxon>
        <taxon>Pseudomonadati</taxon>
        <taxon>Planctomycetota</taxon>
        <taxon>Planctomycetia</taxon>
        <taxon>Pirellulales</taxon>
        <taxon>Lacipirellulaceae</taxon>
        <taxon>Lacipirellula</taxon>
    </lineage>
</organism>
<gene>
    <name evidence="2" type="ORF">I41_13220</name>
</gene>
<evidence type="ECO:0000256" key="1">
    <source>
        <dbReference type="SAM" id="MobiDB-lite"/>
    </source>
</evidence>
<evidence type="ECO:0000313" key="2">
    <source>
        <dbReference type="EMBL" id="QDT72155.1"/>
    </source>
</evidence>
<dbReference type="CDD" id="cd24049">
    <property type="entry name" value="ASKHA_NBD_PilM"/>
    <property type="match status" value="1"/>
</dbReference>
<dbReference type="EMBL" id="CP036339">
    <property type="protein sequence ID" value="QDT72155.1"/>
    <property type="molecule type" value="Genomic_DNA"/>
</dbReference>
<dbReference type="Pfam" id="PF11104">
    <property type="entry name" value="PilM_2"/>
    <property type="match status" value="1"/>
</dbReference>
<dbReference type="InterPro" id="IPR005883">
    <property type="entry name" value="PilM"/>
</dbReference>
<dbReference type="InterPro" id="IPR050696">
    <property type="entry name" value="FtsA/MreB"/>
</dbReference>
<dbReference type="OrthoDB" id="9768127at2"/>
<proteinExistence type="predicted"/>
<reference evidence="2 3" key="1">
    <citation type="submission" date="2019-02" db="EMBL/GenBank/DDBJ databases">
        <title>Deep-cultivation of Planctomycetes and their phenomic and genomic characterization uncovers novel biology.</title>
        <authorList>
            <person name="Wiegand S."/>
            <person name="Jogler M."/>
            <person name="Boedeker C."/>
            <person name="Pinto D."/>
            <person name="Vollmers J."/>
            <person name="Rivas-Marin E."/>
            <person name="Kohn T."/>
            <person name="Peeters S.H."/>
            <person name="Heuer A."/>
            <person name="Rast P."/>
            <person name="Oberbeckmann S."/>
            <person name="Bunk B."/>
            <person name="Jeske O."/>
            <person name="Meyerdierks A."/>
            <person name="Storesund J.E."/>
            <person name="Kallscheuer N."/>
            <person name="Luecker S."/>
            <person name="Lage O.M."/>
            <person name="Pohl T."/>
            <person name="Merkel B.J."/>
            <person name="Hornburger P."/>
            <person name="Mueller R.-W."/>
            <person name="Bruemmer F."/>
            <person name="Labrenz M."/>
            <person name="Spormann A.M."/>
            <person name="Op den Camp H."/>
            <person name="Overmann J."/>
            <person name="Amann R."/>
            <person name="Jetten M.S.M."/>
            <person name="Mascher T."/>
            <person name="Medema M.H."/>
            <person name="Devos D.P."/>
            <person name="Kaster A.-K."/>
            <person name="Ovreas L."/>
            <person name="Rohde M."/>
            <person name="Galperin M.Y."/>
            <person name="Jogler C."/>
        </authorList>
    </citation>
    <scope>NUCLEOTIDE SEQUENCE [LARGE SCALE GENOMIC DNA]</scope>
    <source>
        <strain evidence="2 3">I41</strain>
    </source>
</reference>
<sequence>MAKGGAVWGIDIGQCALKALRCRPHEKEPRRLVVESFDYIEYPKILTQPEAEPAELIREALETFLSRNELVGDTVAMSVGGQNGLMRFIKLPPVEAKKIPDIVKYEARQQIPFSLDDVVWDYQQLTGGSEEDGFALEPEVGLFAMKRDQVARALAPLEAAGIEVDLIQLAPLSVYNYVCFDRFEEMKSQPYDPAKPPSSTVVISLGTDTTDLVVTNGFRVWQRNIPIGGNHFTRALSKELKLTFVKAEHLKRNATQADDPKAVFQAMRPVFSDLLAEIQRSLGYFQSLDKAAQIGEVIALGNAMKLPGLQRYLAQNLEQDVKPIEDFNRLTAGSAGSNAQYKENILSFGPAYGLCVQALGKSELKTNLLPEEIVRKRMIRAKKPWAVAGVAAVLAGLTFNYFTHVSSWRSADVTNRDDFKSAFSLAASTKTSADGLEAERASIKTAAEGLIKTQEQLTSNVEGRLEWLDLIKALDASLPRDPRPREENADHVMSRNELHITALDERHFADLAAEYITPVDAKYLESKNEDAVAAGDPAAAAGAPADAAGATADPAAGGAAAAPGEAPTGPGFVIQLTGYHYHNADQTNQTRKFVIDTLVKALEEGTVKLPDGYDEASKKLTGELVDVSLKDMGISRPWLVAGKPLKSEPIDPDAALMGDGGIGGGMPAGFGALAPAAPVAGAEGAAPGVDPALPVSKIFEVKRYDFVVQFCWQPKTRAERREAAAKRLAAEAEAAAAKAAAEAAASEQPAAQ</sequence>
<protein>
    <submittedName>
        <fullName evidence="2">Competence protein A</fullName>
    </submittedName>
</protein>
<dbReference type="AlphaFoldDB" id="A0A517TUV5"/>
<evidence type="ECO:0000313" key="3">
    <source>
        <dbReference type="Proteomes" id="UP000317909"/>
    </source>
</evidence>
<name>A0A517TUV5_9BACT</name>
<dbReference type="PANTHER" id="PTHR32432">
    <property type="entry name" value="CELL DIVISION PROTEIN FTSA-RELATED"/>
    <property type="match status" value="1"/>
</dbReference>
<dbReference type="InterPro" id="IPR043129">
    <property type="entry name" value="ATPase_NBD"/>
</dbReference>
<dbReference type="SUPFAM" id="SSF53067">
    <property type="entry name" value="Actin-like ATPase domain"/>
    <property type="match status" value="2"/>
</dbReference>
<dbReference type="Proteomes" id="UP000317909">
    <property type="component" value="Chromosome"/>
</dbReference>
<keyword evidence="3" id="KW-1185">Reference proteome</keyword>
<dbReference type="Gene3D" id="3.30.420.40">
    <property type="match status" value="2"/>
</dbReference>
<dbReference type="KEGG" id="llh:I41_13220"/>
<accession>A0A517TUV5</accession>
<dbReference type="RefSeq" id="WP_145431749.1">
    <property type="nucleotide sequence ID" value="NZ_CP036339.1"/>
</dbReference>
<dbReference type="Gene3D" id="3.30.1490.300">
    <property type="match status" value="1"/>
</dbReference>
<feature type="region of interest" description="Disordered" evidence="1">
    <location>
        <begin position="541"/>
        <end position="564"/>
    </location>
</feature>
<dbReference type="PANTHER" id="PTHR32432:SF3">
    <property type="entry name" value="ETHANOLAMINE UTILIZATION PROTEIN EUTJ"/>
    <property type="match status" value="1"/>
</dbReference>